<reference evidence="4" key="3">
    <citation type="submission" date="2015-02" db="UniProtKB">
        <authorList>
            <consortium name="EnsemblProtists"/>
        </authorList>
    </citation>
    <scope>IDENTIFICATION</scope>
    <source>
        <strain evidence="4">DAOM BR144</strain>
    </source>
</reference>
<comment type="subcellular location">
    <subcellularLocation>
        <location evidence="1">Mitochondrion inner membrane</location>
        <topology evidence="1">Single-pass membrane protein</topology>
    </subcellularLocation>
</comment>
<dbReference type="VEuPathDB" id="FungiDB:PYU1_G010004"/>
<keyword evidence="1" id="KW-0809">Transit peptide</keyword>
<evidence type="ECO:0000256" key="2">
    <source>
        <dbReference type="SAM" id="MobiDB-lite"/>
    </source>
</evidence>
<keyword evidence="1" id="KW-0496">Mitochondrion</keyword>
<proteinExistence type="inferred from homology"/>
<comment type="subunit">
    <text evidence="1">Component of the TIM23 complex.</text>
</comment>
<keyword evidence="1" id="KW-0813">Transport</keyword>
<evidence type="ECO:0000259" key="3">
    <source>
        <dbReference type="PROSITE" id="PS50969"/>
    </source>
</evidence>
<dbReference type="OMA" id="SPKVCLV"/>
<dbReference type="eggNOG" id="KOG1605">
    <property type="taxonomic scope" value="Eukaryota"/>
</dbReference>
<dbReference type="PROSITE" id="PS50969">
    <property type="entry name" value="FCP1"/>
    <property type="match status" value="1"/>
</dbReference>
<organism evidence="4 5">
    <name type="scientific">Globisporangium ultimum (strain ATCC 200006 / CBS 805.95 / DAOM BR144)</name>
    <name type="common">Pythium ultimum</name>
    <dbReference type="NCBI Taxonomy" id="431595"/>
    <lineage>
        <taxon>Eukaryota</taxon>
        <taxon>Sar</taxon>
        <taxon>Stramenopiles</taxon>
        <taxon>Oomycota</taxon>
        <taxon>Peronosporomycetes</taxon>
        <taxon>Pythiales</taxon>
        <taxon>Pythiaceae</taxon>
        <taxon>Globisporangium</taxon>
    </lineage>
</organism>
<feature type="domain" description="FCP1 homology" evidence="3">
    <location>
        <begin position="257"/>
        <end position="400"/>
    </location>
</feature>
<feature type="compositionally biased region" description="Acidic residues" evidence="2">
    <location>
        <begin position="129"/>
        <end position="139"/>
    </location>
</feature>
<dbReference type="Proteomes" id="UP000019132">
    <property type="component" value="Unassembled WGS sequence"/>
</dbReference>
<dbReference type="InterPro" id="IPR036412">
    <property type="entry name" value="HAD-like_sf"/>
</dbReference>
<reference evidence="5" key="1">
    <citation type="journal article" date="2010" name="Genome Biol.">
        <title>Genome sequence of the necrotrophic plant pathogen Pythium ultimum reveals original pathogenicity mechanisms and effector repertoire.</title>
        <authorList>
            <person name="Levesque C.A."/>
            <person name="Brouwer H."/>
            <person name="Cano L."/>
            <person name="Hamilton J.P."/>
            <person name="Holt C."/>
            <person name="Huitema E."/>
            <person name="Raffaele S."/>
            <person name="Robideau G.P."/>
            <person name="Thines M."/>
            <person name="Win J."/>
            <person name="Zerillo M.M."/>
            <person name="Beakes G.W."/>
            <person name="Boore J.L."/>
            <person name="Busam D."/>
            <person name="Dumas B."/>
            <person name="Ferriera S."/>
            <person name="Fuerstenberg S.I."/>
            <person name="Gachon C.M."/>
            <person name="Gaulin E."/>
            <person name="Govers F."/>
            <person name="Grenville-Briggs L."/>
            <person name="Horner N."/>
            <person name="Hostetler J."/>
            <person name="Jiang R.H."/>
            <person name="Johnson J."/>
            <person name="Krajaejun T."/>
            <person name="Lin H."/>
            <person name="Meijer H.J."/>
            <person name="Moore B."/>
            <person name="Morris P."/>
            <person name="Phuntmart V."/>
            <person name="Puiu D."/>
            <person name="Shetty J."/>
            <person name="Stajich J.E."/>
            <person name="Tripathy S."/>
            <person name="Wawra S."/>
            <person name="van West P."/>
            <person name="Whitty B.R."/>
            <person name="Coutinho P.M."/>
            <person name="Henrissat B."/>
            <person name="Martin F."/>
            <person name="Thomas P.D."/>
            <person name="Tyler B.M."/>
            <person name="De Vries R.P."/>
            <person name="Kamoun S."/>
            <person name="Yandell M."/>
            <person name="Tisserat N."/>
            <person name="Buell C.R."/>
        </authorList>
    </citation>
    <scope>NUCLEOTIDE SEQUENCE</scope>
    <source>
        <strain evidence="5">DAOM:BR144</strain>
    </source>
</reference>
<comment type="similarity">
    <text evidence="1">Belongs to the TIM50 family.</text>
</comment>
<dbReference type="InterPro" id="IPR023214">
    <property type="entry name" value="HAD_sf"/>
</dbReference>
<dbReference type="SMART" id="SM00577">
    <property type="entry name" value="CPDc"/>
    <property type="match status" value="1"/>
</dbReference>
<dbReference type="InterPro" id="IPR050365">
    <property type="entry name" value="TIM50"/>
</dbReference>
<dbReference type="STRING" id="431595.K3WYH5"/>
<keyword evidence="1" id="KW-0653">Protein transport</keyword>
<dbReference type="GO" id="GO:0005744">
    <property type="term" value="C:TIM23 mitochondrial import inner membrane translocase complex"/>
    <property type="evidence" value="ECO:0007669"/>
    <property type="project" value="UniProtKB-UniRule"/>
</dbReference>
<evidence type="ECO:0000313" key="4">
    <source>
        <dbReference type="EnsemblProtists" id="PYU1_T010024"/>
    </source>
</evidence>
<protein>
    <recommendedName>
        <fullName evidence="1">Mitochondrial import inner membrane translocase subunit TIM50</fullName>
    </recommendedName>
</protein>
<dbReference type="CDD" id="cd07521">
    <property type="entry name" value="HAD_FCP1-like"/>
    <property type="match status" value="1"/>
</dbReference>
<dbReference type="InParanoid" id="K3WYH5"/>
<reference evidence="5" key="2">
    <citation type="submission" date="2010-04" db="EMBL/GenBank/DDBJ databases">
        <authorList>
            <person name="Buell R."/>
            <person name="Hamilton J."/>
            <person name="Hostetler J."/>
        </authorList>
    </citation>
    <scope>NUCLEOTIDE SEQUENCE [LARGE SCALE GENOMIC DNA]</scope>
    <source>
        <strain evidence="5">DAOM:BR144</strain>
    </source>
</reference>
<dbReference type="AlphaFoldDB" id="K3WYH5"/>
<keyword evidence="5" id="KW-1185">Reference proteome</keyword>
<name>K3WYH5_GLOUD</name>
<comment type="function">
    <text evidence="1">Essential component of the TIM23 complex, a complex that mediates the translocation of transit peptide-containing proteins across the mitochondrial inner membrane.</text>
</comment>
<dbReference type="Gene3D" id="3.40.50.1000">
    <property type="entry name" value="HAD superfamily/HAD-like"/>
    <property type="match status" value="2"/>
</dbReference>
<evidence type="ECO:0000256" key="1">
    <source>
        <dbReference type="RuleBase" id="RU365079"/>
    </source>
</evidence>
<dbReference type="SUPFAM" id="SSF56784">
    <property type="entry name" value="HAD-like"/>
    <property type="match status" value="1"/>
</dbReference>
<feature type="compositionally biased region" description="Polar residues" evidence="2">
    <location>
        <begin position="212"/>
        <end position="223"/>
    </location>
</feature>
<dbReference type="InterPro" id="IPR004274">
    <property type="entry name" value="FCP1_dom"/>
</dbReference>
<keyword evidence="1" id="KW-0811">Translocation</keyword>
<feature type="compositionally biased region" description="Basic and acidic residues" evidence="2">
    <location>
        <begin position="114"/>
        <end position="128"/>
    </location>
</feature>
<feature type="compositionally biased region" description="Low complexity" evidence="2">
    <location>
        <begin position="156"/>
        <end position="168"/>
    </location>
</feature>
<feature type="region of interest" description="Disordered" evidence="2">
    <location>
        <begin position="1"/>
        <end position="223"/>
    </location>
</feature>
<dbReference type="GO" id="GO:0015031">
    <property type="term" value="P:protein transport"/>
    <property type="evidence" value="ECO:0007669"/>
    <property type="project" value="UniProtKB-KW"/>
</dbReference>
<dbReference type="PANTHER" id="PTHR12210">
    <property type="entry name" value="DULLARD PROTEIN PHOSPHATASE"/>
    <property type="match status" value="1"/>
</dbReference>
<dbReference type="EnsemblProtists" id="PYU1_T010024">
    <property type="protein sequence ID" value="PYU1_T010024"/>
    <property type="gene ID" value="PYU1_G010004"/>
</dbReference>
<dbReference type="Pfam" id="PF03031">
    <property type="entry name" value="NIF"/>
    <property type="match status" value="1"/>
</dbReference>
<dbReference type="EMBL" id="GL376624">
    <property type="status" value="NOT_ANNOTATED_CDS"/>
    <property type="molecule type" value="Genomic_DNA"/>
</dbReference>
<feature type="compositionally biased region" description="Polar residues" evidence="2">
    <location>
        <begin position="1"/>
        <end position="11"/>
    </location>
</feature>
<sequence length="400" mass="44016">MEDAPETTTPNGVRGSKRAAAPQQQQKGSFSPGGHYADPMSPIASTPLKRQRVNTTAEKSKSAKFTPHTASTGKKQKKQQQRDDASDNAATKNAKAQDDGFLSPRKLVSEYDTTEDKNTDKTSSKQEQSDADMPSEDDPTGVMFSPTLKPPRAVRTTSSSSSPSTTTPDASFLSSSSTCSEKNDDEEDTVAAPATASEHVEAEDDEDAYSYTAGSESGSDASATEQEFNPFYFMKTLPKYEHVVIGPRPVVLPAKSAHAPKISLVLDLDETLVHCSVDDVENPHLQFPVNFNGVEYTVKVKKRPHMEYFLKRASQLFEVVVFTASHRAYAETLLNLIDPHRNLINNGIPIETWYDDEADDELLNLLPFLESLVDVDDVRPIVEKQFQIQKLIDATPDDTI</sequence>
<evidence type="ECO:0000313" key="5">
    <source>
        <dbReference type="Proteomes" id="UP000019132"/>
    </source>
</evidence>
<dbReference type="HOGENOM" id="CLU_034042_4_1_1"/>
<accession>K3WYH5</accession>